<evidence type="ECO:0000256" key="2">
    <source>
        <dbReference type="ARBA" id="ARBA00022614"/>
    </source>
</evidence>
<keyword evidence="5" id="KW-0677">Repeat</keyword>
<feature type="signal peptide" evidence="11">
    <location>
        <begin position="1"/>
        <end position="20"/>
    </location>
</feature>
<dbReference type="InterPro" id="IPR013210">
    <property type="entry name" value="LRR_N_plant-typ"/>
</dbReference>
<keyword evidence="3 10" id="KW-0812">Transmembrane</keyword>
<protein>
    <recommendedName>
        <fullName evidence="12">Protein kinase domain-containing protein</fullName>
    </recommendedName>
</protein>
<keyword evidence="8" id="KW-0325">Glycoprotein</keyword>
<dbReference type="InterPro" id="IPR000719">
    <property type="entry name" value="Prot_kinase_dom"/>
</dbReference>
<dbReference type="EMBL" id="JAWXYG010000005">
    <property type="protein sequence ID" value="KAK4271377.1"/>
    <property type="molecule type" value="Genomic_DNA"/>
</dbReference>
<keyword evidence="2" id="KW-0433">Leucine-rich repeat</keyword>
<dbReference type="AlphaFoldDB" id="A0AAE1JIT4"/>
<keyword evidence="7 10" id="KW-0472">Membrane</keyword>
<feature type="transmembrane region" description="Helical" evidence="10">
    <location>
        <begin position="197"/>
        <end position="220"/>
    </location>
</feature>
<organism evidence="13 14">
    <name type="scientific">Acacia crassicarpa</name>
    <name type="common">northern wattle</name>
    <dbReference type="NCBI Taxonomy" id="499986"/>
    <lineage>
        <taxon>Eukaryota</taxon>
        <taxon>Viridiplantae</taxon>
        <taxon>Streptophyta</taxon>
        <taxon>Embryophyta</taxon>
        <taxon>Tracheophyta</taxon>
        <taxon>Spermatophyta</taxon>
        <taxon>Magnoliopsida</taxon>
        <taxon>eudicotyledons</taxon>
        <taxon>Gunneridae</taxon>
        <taxon>Pentapetalae</taxon>
        <taxon>rosids</taxon>
        <taxon>fabids</taxon>
        <taxon>Fabales</taxon>
        <taxon>Fabaceae</taxon>
        <taxon>Caesalpinioideae</taxon>
        <taxon>mimosoid clade</taxon>
        <taxon>Acacieae</taxon>
        <taxon>Acacia</taxon>
    </lineage>
</organism>
<dbReference type="GO" id="GO:0033612">
    <property type="term" value="F:receptor serine/threonine kinase binding"/>
    <property type="evidence" value="ECO:0007669"/>
    <property type="project" value="TreeGrafter"/>
</dbReference>
<proteinExistence type="predicted"/>
<dbReference type="InterPro" id="IPR001245">
    <property type="entry name" value="Ser-Thr/Tyr_kinase_cat_dom"/>
</dbReference>
<gene>
    <name evidence="13" type="ORF">QN277_020080</name>
</gene>
<dbReference type="Proteomes" id="UP001293593">
    <property type="component" value="Unassembled WGS sequence"/>
</dbReference>
<dbReference type="InterPro" id="IPR032675">
    <property type="entry name" value="LRR_dom_sf"/>
</dbReference>
<evidence type="ECO:0000256" key="4">
    <source>
        <dbReference type="ARBA" id="ARBA00022729"/>
    </source>
</evidence>
<dbReference type="FunFam" id="3.80.10.10:FF:000041">
    <property type="entry name" value="LRR receptor-like serine/threonine-protein kinase ERECTA"/>
    <property type="match status" value="1"/>
</dbReference>
<keyword evidence="9" id="KW-0547">Nucleotide-binding</keyword>
<dbReference type="Gene3D" id="3.80.10.10">
    <property type="entry name" value="Ribonuclease Inhibitor"/>
    <property type="match status" value="1"/>
</dbReference>
<evidence type="ECO:0000256" key="5">
    <source>
        <dbReference type="ARBA" id="ARBA00022737"/>
    </source>
</evidence>
<keyword evidence="6 10" id="KW-1133">Transmembrane helix</keyword>
<evidence type="ECO:0000313" key="14">
    <source>
        <dbReference type="Proteomes" id="UP001293593"/>
    </source>
</evidence>
<dbReference type="Pfam" id="PF08263">
    <property type="entry name" value="LRRNT_2"/>
    <property type="match status" value="1"/>
</dbReference>
<dbReference type="GO" id="GO:0005524">
    <property type="term" value="F:ATP binding"/>
    <property type="evidence" value="ECO:0007669"/>
    <property type="project" value="UniProtKB-UniRule"/>
</dbReference>
<name>A0AAE1JIT4_9FABA</name>
<sequence>MIPVSASLLLLACLFITGHGSDESETEIHCLKSIKQSIDPFNYLSDWNFDINLKGYNFCRFSGVQCLEIDELREVSSLNLSNMGLKGPFPRGIENCSSLQILDLSLNDISGEIPEEVANLYYLVSLKLDGNQLYGEIPHKIGLLPRIESFNVANNFLSGEVPVFTGSPHVELSYANNSGLCGDTLEPCADRSSDRSFWYSFAIAYVCSVSSVIVSFMYYFQPWRALKRRKRNAISSFRRKRQNIQSHPTQLVELLPLALQEQGIKELSALLETLIPRINFGELCEATNYFSTDNVLGFGTTGIVYKAKLPNNNYYFMAVKRLYDSQLYKTEFLLETTIPGRHRHHNIVPLVGFYLDKKERVLVYEYMSNGKLQGWLLQSDNNGPHHQAMVLEWPVRVYIALGLARGLSWLHNNCNIVHLNLSSECVLLSKDFEPKISNFGKAKFINQIINDDLRMKLDKINGLAEKGSMEKDVYGFGIILFELITGKRLNQTTDDSSDNVGRGACDFYSVIDEFLIGKGFDEKIFGLIEIACDCVKPSLAQRPKMGDVYTRIRGLWEGYGPMSGTASLKPSTVCPVGVKWENEIECLH</sequence>
<evidence type="ECO:0000256" key="10">
    <source>
        <dbReference type="SAM" id="Phobius"/>
    </source>
</evidence>
<dbReference type="Gene3D" id="1.10.510.10">
    <property type="entry name" value="Transferase(Phosphotransferase) domain 1"/>
    <property type="match status" value="1"/>
</dbReference>
<evidence type="ECO:0000256" key="7">
    <source>
        <dbReference type="ARBA" id="ARBA00023136"/>
    </source>
</evidence>
<comment type="caution">
    <text evidence="13">The sequence shown here is derived from an EMBL/GenBank/DDBJ whole genome shotgun (WGS) entry which is preliminary data.</text>
</comment>
<dbReference type="GO" id="GO:0004672">
    <property type="term" value="F:protein kinase activity"/>
    <property type="evidence" value="ECO:0007669"/>
    <property type="project" value="InterPro"/>
</dbReference>
<dbReference type="PROSITE" id="PS50011">
    <property type="entry name" value="PROTEIN_KINASE_DOM"/>
    <property type="match status" value="1"/>
</dbReference>
<dbReference type="InterPro" id="IPR050647">
    <property type="entry name" value="Plant_LRR-RLKs"/>
</dbReference>
<dbReference type="Gene3D" id="3.30.200.20">
    <property type="entry name" value="Phosphorylase Kinase, domain 1"/>
    <property type="match status" value="1"/>
</dbReference>
<dbReference type="PROSITE" id="PS00107">
    <property type="entry name" value="PROTEIN_KINASE_ATP"/>
    <property type="match status" value="1"/>
</dbReference>
<keyword evidence="9" id="KW-0067">ATP-binding</keyword>
<dbReference type="InterPro" id="IPR001611">
    <property type="entry name" value="Leu-rich_rpt"/>
</dbReference>
<evidence type="ECO:0000256" key="9">
    <source>
        <dbReference type="PROSITE-ProRule" id="PRU10141"/>
    </source>
</evidence>
<evidence type="ECO:0000256" key="3">
    <source>
        <dbReference type="ARBA" id="ARBA00022692"/>
    </source>
</evidence>
<evidence type="ECO:0000256" key="11">
    <source>
        <dbReference type="SAM" id="SignalP"/>
    </source>
</evidence>
<comment type="subcellular location">
    <subcellularLocation>
        <location evidence="1">Membrane</location>
    </subcellularLocation>
</comment>
<dbReference type="GO" id="GO:0016020">
    <property type="term" value="C:membrane"/>
    <property type="evidence" value="ECO:0007669"/>
    <property type="project" value="UniProtKB-SubCell"/>
</dbReference>
<dbReference type="Pfam" id="PF07714">
    <property type="entry name" value="PK_Tyr_Ser-Thr"/>
    <property type="match status" value="1"/>
</dbReference>
<evidence type="ECO:0000259" key="12">
    <source>
        <dbReference type="PROSITE" id="PS50011"/>
    </source>
</evidence>
<accession>A0AAE1JIT4</accession>
<dbReference type="Pfam" id="PF00560">
    <property type="entry name" value="LRR_1"/>
    <property type="match status" value="1"/>
</dbReference>
<feature type="domain" description="Protein kinase" evidence="12">
    <location>
        <begin position="290"/>
        <end position="552"/>
    </location>
</feature>
<evidence type="ECO:0000256" key="8">
    <source>
        <dbReference type="ARBA" id="ARBA00023180"/>
    </source>
</evidence>
<dbReference type="SUPFAM" id="SSF56112">
    <property type="entry name" value="Protein kinase-like (PK-like)"/>
    <property type="match status" value="1"/>
</dbReference>
<evidence type="ECO:0000256" key="6">
    <source>
        <dbReference type="ARBA" id="ARBA00022989"/>
    </source>
</evidence>
<keyword evidence="14" id="KW-1185">Reference proteome</keyword>
<dbReference type="SUPFAM" id="SSF52058">
    <property type="entry name" value="L domain-like"/>
    <property type="match status" value="1"/>
</dbReference>
<dbReference type="PANTHER" id="PTHR48056:SF26">
    <property type="entry name" value="MDIS1-INTERACTING RECEPTOR LIKE KINASE 1"/>
    <property type="match status" value="1"/>
</dbReference>
<keyword evidence="4 11" id="KW-0732">Signal</keyword>
<feature type="chain" id="PRO_5042180363" description="Protein kinase domain-containing protein" evidence="11">
    <location>
        <begin position="21"/>
        <end position="588"/>
    </location>
</feature>
<evidence type="ECO:0000313" key="13">
    <source>
        <dbReference type="EMBL" id="KAK4271377.1"/>
    </source>
</evidence>
<dbReference type="PANTHER" id="PTHR48056">
    <property type="entry name" value="LRR RECEPTOR-LIKE SERINE/THREONINE-PROTEIN KINASE-RELATED"/>
    <property type="match status" value="1"/>
</dbReference>
<reference evidence="13" key="1">
    <citation type="submission" date="2023-10" db="EMBL/GenBank/DDBJ databases">
        <title>Chromosome-level genome of the transformable northern wattle, Acacia crassicarpa.</title>
        <authorList>
            <person name="Massaro I."/>
            <person name="Sinha N.R."/>
            <person name="Poethig S."/>
            <person name="Leichty A.R."/>
        </authorList>
    </citation>
    <scope>NUCLEOTIDE SEQUENCE</scope>
    <source>
        <strain evidence="13">Acra3RX</strain>
        <tissue evidence="13">Leaf</tissue>
    </source>
</reference>
<dbReference type="InterPro" id="IPR017441">
    <property type="entry name" value="Protein_kinase_ATP_BS"/>
</dbReference>
<evidence type="ECO:0000256" key="1">
    <source>
        <dbReference type="ARBA" id="ARBA00004370"/>
    </source>
</evidence>
<feature type="binding site" evidence="9">
    <location>
        <position position="320"/>
    </location>
    <ligand>
        <name>ATP</name>
        <dbReference type="ChEBI" id="CHEBI:30616"/>
    </ligand>
</feature>
<dbReference type="InterPro" id="IPR011009">
    <property type="entry name" value="Kinase-like_dom_sf"/>
</dbReference>